<protein>
    <submittedName>
        <fullName evidence="1">Uncharacterized protein</fullName>
    </submittedName>
</protein>
<reference evidence="1 2" key="1">
    <citation type="submission" date="2022-04" db="EMBL/GenBank/DDBJ databases">
        <title>Positive selection, recombination, and allopatry shape intraspecific diversity of widespread and dominant cyanobacteria.</title>
        <authorList>
            <person name="Wei J."/>
            <person name="Shu W."/>
            <person name="Hu C."/>
        </authorList>
    </citation>
    <scope>NUCLEOTIDE SEQUENCE [LARGE SCALE GENOMIC DNA]</scope>
    <source>
        <strain evidence="1 2">AS-A4</strain>
    </source>
</reference>
<proteinExistence type="predicted"/>
<keyword evidence="2" id="KW-1185">Reference proteome</keyword>
<evidence type="ECO:0000313" key="2">
    <source>
        <dbReference type="Proteomes" id="UP001476950"/>
    </source>
</evidence>
<comment type="caution">
    <text evidence="1">The sequence shown here is derived from an EMBL/GenBank/DDBJ whole genome shotgun (WGS) entry which is preliminary data.</text>
</comment>
<evidence type="ECO:0000313" key="1">
    <source>
        <dbReference type="EMBL" id="MEP1062121.1"/>
    </source>
</evidence>
<gene>
    <name evidence="1" type="ORF">NDI38_27475</name>
</gene>
<accession>A0ABV0KSC5</accession>
<organism evidence="1 2">
    <name type="scientific">Stenomitos frigidus AS-A4</name>
    <dbReference type="NCBI Taxonomy" id="2933935"/>
    <lineage>
        <taxon>Bacteria</taxon>
        <taxon>Bacillati</taxon>
        <taxon>Cyanobacteriota</taxon>
        <taxon>Cyanophyceae</taxon>
        <taxon>Leptolyngbyales</taxon>
        <taxon>Leptolyngbyaceae</taxon>
        <taxon>Stenomitos</taxon>
    </lineage>
</organism>
<name>A0ABV0KSC5_9CYAN</name>
<dbReference type="Proteomes" id="UP001476950">
    <property type="component" value="Unassembled WGS sequence"/>
</dbReference>
<dbReference type="EMBL" id="JAMPLM010000053">
    <property type="protein sequence ID" value="MEP1062121.1"/>
    <property type="molecule type" value="Genomic_DNA"/>
</dbReference>
<sequence>MEIKQKLAAFLCTQLKLELSDKKMLVTHAHDEKARFLGYEREGQFTSVSTGKSLIAGPISYLVLQTSGVRRLPR</sequence>